<evidence type="ECO:0000256" key="1">
    <source>
        <dbReference type="ARBA" id="ARBA00004479"/>
    </source>
</evidence>
<proteinExistence type="predicted"/>
<evidence type="ECO:0000259" key="7">
    <source>
        <dbReference type="PROSITE" id="PS50835"/>
    </source>
</evidence>
<dbReference type="SUPFAM" id="SSF48726">
    <property type="entry name" value="Immunoglobulin"/>
    <property type="match status" value="1"/>
</dbReference>
<evidence type="ECO:0000313" key="8">
    <source>
        <dbReference type="EMBL" id="VDL90092.1"/>
    </source>
</evidence>
<name>A0A183SHK9_SCHSO</name>
<dbReference type="PROSITE" id="PS50835">
    <property type="entry name" value="IG_LIKE"/>
    <property type="match status" value="11"/>
</dbReference>
<dbReference type="SMART" id="SM00409">
    <property type="entry name" value="IG"/>
    <property type="match status" value="9"/>
</dbReference>
<dbReference type="InterPro" id="IPR013783">
    <property type="entry name" value="Ig-like_fold"/>
</dbReference>
<gene>
    <name evidence="8" type="ORF">SSLN_LOCUS3707</name>
</gene>
<dbReference type="STRING" id="70667.A0A183SHK9"/>
<feature type="domain" description="Ig-like" evidence="7">
    <location>
        <begin position="4274"/>
        <end position="4417"/>
    </location>
</feature>
<feature type="domain" description="Ig-like" evidence="7">
    <location>
        <begin position="3283"/>
        <end position="3383"/>
    </location>
</feature>
<keyword evidence="2" id="KW-0472">Membrane</keyword>
<dbReference type="EMBL" id="UYSU01032626">
    <property type="protein sequence ID" value="VDL90092.1"/>
    <property type="molecule type" value="Genomic_DNA"/>
</dbReference>
<dbReference type="InterPro" id="IPR051275">
    <property type="entry name" value="Cell_adhesion_signaling"/>
</dbReference>
<dbReference type="InterPro" id="IPR003599">
    <property type="entry name" value="Ig_sub"/>
</dbReference>
<dbReference type="GO" id="GO:0005886">
    <property type="term" value="C:plasma membrane"/>
    <property type="evidence" value="ECO:0007669"/>
    <property type="project" value="TreeGrafter"/>
</dbReference>
<feature type="domain" description="Ig-like" evidence="7">
    <location>
        <begin position="2989"/>
        <end position="3046"/>
    </location>
</feature>
<feature type="region of interest" description="Disordered" evidence="6">
    <location>
        <begin position="4260"/>
        <end position="4287"/>
    </location>
</feature>
<keyword evidence="3" id="KW-1015">Disulfide bond</keyword>
<feature type="region of interest" description="Disordered" evidence="6">
    <location>
        <begin position="2005"/>
        <end position="2039"/>
    </location>
</feature>
<comment type="subcellular location">
    <subcellularLocation>
        <location evidence="1">Membrane</location>
        <topology evidence="1">Single-pass type I membrane protein</topology>
    </subcellularLocation>
</comment>
<dbReference type="GO" id="GO:0050839">
    <property type="term" value="F:cell adhesion molecule binding"/>
    <property type="evidence" value="ECO:0007669"/>
    <property type="project" value="TreeGrafter"/>
</dbReference>
<feature type="compositionally biased region" description="Basic and acidic residues" evidence="6">
    <location>
        <begin position="1549"/>
        <end position="1560"/>
    </location>
</feature>
<feature type="domain" description="Ig-like" evidence="7">
    <location>
        <begin position="4549"/>
        <end position="4656"/>
    </location>
</feature>
<protein>
    <submittedName>
        <fullName evidence="10">Ig-like domain-containing protein</fullName>
    </submittedName>
</protein>
<sequence>MTRIEGLSYQWKLQRKDGIPVDTASLAEQLEISEQPSESTLRLGGLRDTASGLQVQCIATNRTAVEDGRPGPVKASELLYSQPVFFDIKPTEKPDKEPMFDGVSELSVVSEDDSTRKYTVIVGGLDQNGKLSAKKGSTIILEAKLIDQKTGEEVPSEDAARRIFFGIETQYADGSPAPTNALAENIQVDSLKGKITLKGYRGDTNEAKKDDLRFRVIAELVTLSPDDEAPDDRLPPDQLPKSSRQRFASPFITVETLAEDGTSPEGADENKDDLLYGWEVSLRNGQRVPMTGILAESVQESGKTLRIRNLREQSAALFGRCVVARKAGNSARYYSRYFAIGPKCEDSGPFKVDVHEVPTGDAGTRMFRCNPRTGTQLNNSSHYWQFVSSSGETVLPGHLFESVEIAGDSIVLGRLRGDLDLSKLADREGPIDGQCIVLTGGDDPTKSASDGFIRIDASKEDPKKPTLVGAAEVEGKLYDALNNRVCFNAQRRYCFILSSGPEKIHDGSFHVTQNEKPEAAVKGPVNGIVSLGESESTTLKCEGIDGYAGTVMSGLAIEWEIRTHDNRPIDTSAVADKVEILPDGSLRLTGLRDTATGTRARCVLMNATTPVSGDDIGPKEGGILPQGKSRPGKFIDFDIKPLEEPEKKPNFTGVADLLTSPDDKLGNRYKVIIDGFYDSHELKGAQGETIDLRVKLVSLGHRFYLLSDAVTGEDLETQPENVRFGLEVTHSDGSPAPLSTLADSVIINAATGNIKLDGFQGDLQNSQKGDLRFRVVAEITEPRRETPGRIREPTRERIASAFYTVSVTNPDGTPIKDEREPTRIYETLHPMVSGLSDCGSLPAKGEPQVTLQCKVQSSTMKEEDLVFGWELRLASGQQMPMTGVVADTVSQSGSSITFTGLNRPDVRAFGRCVVSPKADSSTKYYSPYFEIGTDCKPDKGSKVTVKVHELPQLSPDERKFMCRANDAMSNQQLQDAKFQWTFTTASGDMVMPSFLFERIAMNGNTIIMTGIRKDLELSKLLPDEGPLMGKCIAVFPSRTDPSVTQAVASDPFIAIDTRREQPPAILEELPKEDKKPKVNIGGVDDGKVMADEGDTVILTCDVQATRKAMNGVVYQWVIERKDGKPVDTSVLARQVQFMPGPGGSILRLTGLRDTASGIQARCVVTSASSGINKVPTEIPAGPLAPNERLVGEPVEFDIQPSTAEDKEPDFDALPELDLVHVKDPRRKYTVVIDGLDESGQLSAPRGSNVSLQGQLIDPETGEEVKDDDATGKTLFGVEVQYADGRPAPISSLAEHVQMNAETGELKLKGYRGDALTTESDNLKLRVIAERMSWSPEVIEKEEEKPKISTLRKPSRQRFASPFVTVGLSTEEDGSSVNGYVTAEDEVVFGWEVIRPDGKPVPITGNVATSLEVVGNKLYLQRLLPVKERMFGRCVVARRAGNKAIYSSDFFEIGPDCESNLETGEPVSADSNFLWEFRTTSGDVVLPNHLFGTVSASGDTIELSRLRSDIDLPAYLPDGEVIEGRCVHQSKSGNETEVPSDPFIFIGPSSKEDPRKPKVPEITDGSEADYDKPTVKVTGAPDKIVVAEEGQAVTLTCQATDPVTNLPINGLTYEWEIRLADNSPIDTGALAEKVETVPGPNGEELRLEGLRETANGLRARCILMNATALVDMMPDVPGGDKGVLRPGDRQAGEFIDFNVKPTPKPSEKPEFSTIKDLVPAPAEDPNNYFKVVVEGLDETNNLVANKGSNVILQGRLVDAQTGEDVTSSWDGPIFGLETSYADGRPAPVSMLADRTIVDAKTGEIKLQGYMGDLLNPDRRDLRARIVAERTILTQADSPDKVSKPTRQRIASPYFFLYARDEDGNQIADSRPVAPEYWPIKPTVRGLSPCGNLPFEEGSSATLHCLVEGEAEIQNDFLYGWEIISSYGKPVPLVGVAKLARQEGSTLELTNLQKLPMRVFGRCLVGRKSGGSARYPSNYFEFGAAITPVPPFEPKTPATSKSEITPITAKTTTPGPVPSTPSPVTSVPGPVSPTPGPVTPVTGVEHRRIKIRLTGVDRNRVVKGKPGSNATLTCEATDDNTNEPIPDASIIWEFTDTDQNTISPMQIAHEVTIAGNNRITFVDLRPDPKAGGRCTVTIAGKTMLSSPFFVFHVTDRDDEAPPTSGFPDGPEQISVNVVGLDENNQLTVKQIGDDATLQCQAVQVSTGNVLSAGEDVRYGWEWRYLDGDATSTSNLAVGVEASGSRFGLRGVQAPTGTVGGRSVKGRCVVHVSAAKLEPESSLDQTEVFKFTSEYFTVDVERKLHRPLLERVPVEGKSEDNILVITEGVDGDRFEAEQDSDANFKCVALNATNKEPITSPGKGPTYSVCYGWEFQDASGRAVDSSYFAQSINAQTSGELRLAGLTAPTSGRFPMRIRCLAVVEYPRDPTAPSKLLQAPQIYKSDFFALYIRRPDGTVTGPRPGEIDPDISGKRVTVEVKDLHPDGSLRLQPGENAELQCVATETETGQPLAEDEVIFDWSFQKPSGLPLSKGEVARSVVASGSRLAIQHAQLLGNELDGSQARCEVMRNGQLYTSPYFPLHFKPKGNADDLEGDGRIKVRVEGVDPQTQSLWVTPGETKQFKCIATDSANGKNVEEVSYAWDYRGSRGTNLPYIQDVTDDARFQSLREEANGVLSITGSSKSRVDPQMQTSIRCRVTKDGVVYSSPYYDVRRTDEEGRIPEEPIPLPHPRLWVKVTGLDKNNSLVATAGETVELKCSAHDTKTGEELQNIDCRWELRRPNGDFLDIAQLATGEVKLDGNSMKMVGVKPIEATGRCVLVDPQNKDEFFSPYFRLRVKQDPSAVDGEEPDVSGVTETVEDTDTRVKVSVSGVDSEGNLVGMVGHDASLQCNAEAVSEDVQILSLDWEFVDAHGARVSPNAVAESVRIPSPTDGNLELSGLKANSKRGEYRALSGRCIAIASVSEPTGDGEQAMIKRLKYPSKYFAVIVRDVKEPRLPLLPEDRQGTHMEVIVTGLDASGVLTAQPGDVAELTCEAVDSRTRVPEPDVDVAWQISDATGRKINPHDIAQDIERTENRLKLNYLRPTTGRSASEALYGQCVVFSPEKLRFYKSVPFKIRVGAEADFPPLITTGESLSSKGHYAKDKYVVEVTGDVKNGVFSAAVGGTAELVCSAKDKTTMEPVPEDKVTYRWVFEQHNREVTLSSLGGDLGASVSQTQLAEGTATRLKIAGLNKATWTGTRCSARIKMDDGVEKTYFSQLIKTLPTGEDGGPSEPLDQVDTEGIRTRTVPDVVIKIQGMNESNVVEVAAGSDKTLICAAINKTTGQPVRGIQYTWDIRTTDDEPLSSNLLAKTVQTDADGQHLLLSDIQPSSDSAKVRCLARPLMLDEITDKPQRFFASPFGRFKMQAAEDSTPPIESLIDIKTGVPLDEGLSFGWKLSTGPDNQAVELSRLAEKVVFDGPVLNLINLRKSKESLGGFRGQCLVSPTSHLVPLEQRSQLQDPTIPVLASDVFAIHIRSRPSPDEDLPEPRPIDEPKLPLIWTPGSIAKDAVYLRIIGLNDEDKFVANPGDNASIECVAYESVSMEQMKVGNQVVPRFGWQLRDAITKEALAFSEIAAGRVSIVQTTPEHGSSDGDAASRLKLERIRAVSGDRKLQGRCTVRVGEQVYRSPYFGVEITSTSTGPETLEPEPGYWATDNNVKVLLFGLGEDNIKEAAAGSDVSMSCKAYDAETDTPLPNNLVSYGWHLMDENGMTLAVSPASRVSTDGEGLVLQGLVFPEKEGLHQPIYGWCSVETKRRATEINRYRSKIFTIKPSGDALTPGGEPEVGKVKPEVFIRVERVDGGKDFALQAGETIELIAKAVDPESGRALPEEQTEFGWEWRDQADSPVHMTEFASSEETAGPLYTLRDVNLIMPVKGRAVLTYRPLLTVEGEQPRKWVYSSPFIHLTRVPKAEPDKQEAREEEGAVAEAKDNDILIEVSGLNDEGQLVTAEGSNAEIKAQAIAKDNDILIEVSGLNDKGQLVTAEGSNAEIKAQAIDAQSRVPLSADSDPVIKSFGWELLDANGMPTHSGMIAESITMYPSNGSLQLNNIKTSDPDRHLLIRMTAVVDRKQEEGMDKEYPKRYKSEAIPFVVSPDAGATGTWPGETKMDVTQKAIKVRVEGLTETGELLVDPQEDVELRAIAEDEAGVQVPVASNGFVWRFVDRKNRPLPLGLIAESTEVSDNGKLILNRVRDGALSEPARGSVRVAVEREGGKPQYYSSHEFNFKRRSPKTEGEKVTPEPTVTEAPTLPPDDKPSAEAYGFQLKLESSTSSVYPGLDGDVILARPSQPFELKCTAEFEAGHELRTSDTGEPVPNLVWFYRRPEIPGDVPIPAELYRLSPPHLETLAISEMDGNSIKISSEHYDFRDDNAEFQCHAYDGEKPIAMKTGYIHRVKERFKVQVFDETSGTAIYALEKEKRELICYVHDAEDGNLVEPQGYLWEVNYPGVGWTSEFRPGDIAAEVTGHSSKQLILNGLLLPSTDPSPTAVSYALRCVAKYNATYAITSRVFPVNVHRRPTLTEIKLFREKPTQEHLVGAPAEDSYDATQDYAVSCRPEYTAGDVDVTWEKCEDEECTSVSPISPSSDQLLFIADSTSFENEGKYRCYVSLTLRDYNYELVKTAELNLKRMAKPAIYSSEQKVVTLDDELMLQCTDRSSSPEAEVTWSFKPRGTAPPENMDPFRLGSTFVHQRTYVFVIPRGKLLLEHSGTYSCSATNVHGSSTSEIEVSVVEDSADVVKTSPFCLNLRAPFK</sequence>
<evidence type="ECO:0000256" key="2">
    <source>
        <dbReference type="ARBA" id="ARBA00023136"/>
    </source>
</evidence>
<organism evidence="10">
    <name type="scientific">Schistocephalus solidus</name>
    <name type="common">Tapeworm</name>
    <dbReference type="NCBI Taxonomy" id="70667"/>
    <lineage>
        <taxon>Eukaryota</taxon>
        <taxon>Metazoa</taxon>
        <taxon>Spiralia</taxon>
        <taxon>Lophotrochozoa</taxon>
        <taxon>Platyhelminthes</taxon>
        <taxon>Cestoda</taxon>
        <taxon>Eucestoda</taxon>
        <taxon>Diphyllobothriidea</taxon>
        <taxon>Diphyllobothriidae</taxon>
        <taxon>Schistocephalus</taxon>
    </lineage>
</organism>
<feature type="domain" description="Ig-like" evidence="7">
    <location>
        <begin position="1880"/>
        <end position="1919"/>
    </location>
</feature>
<reference evidence="8 9" key="2">
    <citation type="submission" date="2018-11" db="EMBL/GenBank/DDBJ databases">
        <authorList>
            <consortium name="Pathogen Informatics"/>
        </authorList>
    </citation>
    <scope>NUCLEOTIDE SEQUENCE [LARGE SCALE GENOMIC DNA]</scope>
    <source>
        <strain evidence="8 9">NST_G2</strain>
    </source>
</reference>
<evidence type="ECO:0000256" key="6">
    <source>
        <dbReference type="SAM" id="MobiDB-lite"/>
    </source>
</evidence>
<dbReference type="GO" id="GO:0098609">
    <property type="term" value="P:cell-cell adhesion"/>
    <property type="evidence" value="ECO:0007669"/>
    <property type="project" value="TreeGrafter"/>
</dbReference>
<evidence type="ECO:0000256" key="5">
    <source>
        <dbReference type="ARBA" id="ARBA00023319"/>
    </source>
</evidence>
<dbReference type="InterPro" id="IPR007110">
    <property type="entry name" value="Ig-like_dom"/>
</dbReference>
<feature type="domain" description="Ig-like" evidence="7">
    <location>
        <begin position="4663"/>
        <end position="4759"/>
    </location>
</feature>
<dbReference type="Proteomes" id="UP000275846">
    <property type="component" value="Unassembled WGS sequence"/>
</dbReference>
<dbReference type="CDD" id="cd00096">
    <property type="entry name" value="Ig"/>
    <property type="match status" value="1"/>
</dbReference>
<evidence type="ECO:0000256" key="3">
    <source>
        <dbReference type="ARBA" id="ARBA00023157"/>
    </source>
</evidence>
<dbReference type="PANTHER" id="PTHR11640">
    <property type="entry name" value="NEPHRIN"/>
    <property type="match status" value="1"/>
</dbReference>
<dbReference type="WBParaSite" id="SSLN_0000382401-mRNA-1">
    <property type="protein sequence ID" value="SSLN_0000382401-mRNA-1"/>
    <property type="gene ID" value="SSLN_0000382401"/>
</dbReference>
<keyword evidence="9" id="KW-1185">Reference proteome</keyword>
<accession>A0A183SHK9</accession>
<feature type="region of interest" description="Disordered" evidence="6">
    <location>
        <begin position="225"/>
        <end position="244"/>
    </location>
</feature>
<feature type="domain" description="Ig-like" evidence="7">
    <location>
        <begin position="1572"/>
        <end position="1614"/>
    </location>
</feature>
<evidence type="ECO:0000313" key="10">
    <source>
        <dbReference type="WBParaSite" id="SSLN_0000382401-mRNA-1"/>
    </source>
</evidence>
<reference evidence="10" key="1">
    <citation type="submission" date="2016-06" db="UniProtKB">
        <authorList>
            <consortium name="WormBaseParasite"/>
        </authorList>
    </citation>
    <scope>IDENTIFICATION</scope>
</reference>
<dbReference type="PANTHER" id="PTHR11640:SF31">
    <property type="entry name" value="IRREGULAR CHIASM C-ROUGHEST PROTEIN-RELATED"/>
    <property type="match status" value="1"/>
</dbReference>
<feature type="domain" description="Ig-like" evidence="7">
    <location>
        <begin position="2035"/>
        <end position="2143"/>
    </location>
</feature>
<feature type="domain" description="Ig-like" evidence="7">
    <location>
        <begin position="2603"/>
        <end position="2701"/>
    </location>
</feature>
<feature type="region of interest" description="Disordered" evidence="6">
    <location>
        <begin position="1529"/>
        <end position="1571"/>
    </location>
</feature>
<dbReference type="GO" id="GO:0005911">
    <property type="term" value="C:cell-cell junction"/>
    <property type="evidence" value="ECO:0007669"/>
    <property type="project" value="TreeGrafter"/>
</dbReference>
<keyword evidence="4" id="KW-0325">Glycoprotein</keyword>
<evidence type="ECO:0000313" key="9">
    <source>
        <dbReference type="Proteomes" id="UP000275846"/>
    </source>
</evidence>
<dbReference type="OrthoDB" id="6284657at2759"/>
<feature type="domain" description="Ig-like" evidence="7">
    <location>
        <begin position="2464"/>
        <end position="2563"/>
    </location>
</feature>
<feature type="domain" description="Ig-like" evidence="7">
    <location>
        <begin position="1076"/>
        <end position="1172"/>
    </location>
</feature>
<dbReference type="InterPro" id="IPR036179">
    <property type="entry name" value="Ig-like_dom_sf"/>
</dbReference>
<evidence type="ECO:0000256" key="4">
    <source>
        <dbReference type="ARBA" id="ARBA00023180"/>
    </source>
</evidence>
<keyword evidence="5" id="KW-0393">Immunoglobulin domain</keyword>
<dbReference type="Gene3D" id="2.60.40.10">
    <property type="entry name" value="Immunoglobulins"/>
    <property type="match status" value="1"/>
</dbReference>